<dbReference type="SUPFAM" id="SSF52540">
    <property type="entry name" value="P-loop containing nucleoside triphosphate hydrolases"/>
    <property type="match status" value="1"/>
</dbReference>
<evidence type="ECO:0000256" key="3">
    <source>
        <dbReference type="SAM" id="MobiDB-lite"/>
    </source>
</evidence>
<dbReference type="Pfam" id="PF24883">
    <property type="entry name" value="NPHP3_N"/>
    <property type="match status" value="1"/>
</dbReference>
<keyword evidence="2" id="KW-0040">ANK repeat</keyword>
<protein>
    <submittedName>
        <fullName evidence="6">Vegetative incompatibility protein HET-E-1</fullName>
    </submittedName>
</protein>
<dbReference type="STRING" id="1664694.A0A0N0NME3"/>
<dbReference type="Pfam" id="PF00023">
    <property type="entry name" value="Ank"/>
    <property type="match status" value="1"/>
</dbReference>
<dbReference type="Proteomes" id="UP000038010">
    <property type="component" value="Unassembled WGS sequence"/>
</dbReference>
<dbReference type="Gene3D" id="1.25.40.20">
    <property type="entry name" value="Ankyrin repeat-containing domain"/>
    <property type="match status" value="3"/>
</dbReference>
<dbReference type="Pfam" id="PF12796">
    <property type="entry name" value="Ank_2"/>
    <property type="match status" value="1"/>
</dbReference>
<accession>A0A0N0NME3</accession>
<dbReference type="InterPro" id="IPR010730">
    <property type="entry name" value="HET"/>
</dbReference>
<dbReference type="OrthoDB" id="194358at2759"/>
<evidence type="ECO:0000256" key="1">
    <source>
        <dbReference type="ARBA" id="ARBA00022737"/>
    </source>
</evidence>
<feature type="domain" description="Heterokaryon incompatibility" evidence="4">
    <location>
        <begin position="28"/>
        <end position="123"/>
    </location>
</feature>
<evidence type="ECO:0000313" key="6">
    <source>
        <dbReference type="EMBL" id="KPI40361.1"/>
    </source>
</evidence>
<dbReference type="InterPro" id="IPR002110">
    <property type="entry name" value="Ankyrin_rpt"/>
</dbReference>
<dbReference type="InterPro" id="IPR027417">
    <property type="entry name" value="P-loop_NTPase"/>
</dbReference>
<dbReference type="Gene3D" id="3.40.50.300">
    <property type="entry name" value="P-loop containing nucleotide triphosphate hydrolases"/>
    <property type="match status" value="1"/>
</dbReference>
<proteinExistence type="predicted"/>
<evidence type="ECO:0000259" key="5">
    <source>
        <dbReference type="Pfam" id="PF24883"/>
    </source>
</evidence>
<name>A0A0N0NME3_9EURO</name>
<reference evidence="6 7" key="1">
    <citation type="submission" date="2015-06" db="EMBL/GenBank/DDBJ databases">
        <title>Draft genome of the ant-associated black yeast Phialophora attae CBS 131958.</title>
        <authorList>
            <person name="Moreno L.F."/>
            <person name="Stielow B.J."/>
            <person name="de Hoog S."/>
            <person name="Vicente V.A."/>
            <person name="Weiss V.A."/>
            <person name="de Vries M."/>
            <person name="Cruz L.M."/>
            <person name="Souza E.M."/>
        </authorList>
    </citation>
    <scope>NUCLEOTIDE SEQUENCE [LARGE SCALE GENOMIC DNA]</scope>
    <source>
        <strain evidence="6 7">CBS 131958</strain>
    </source>
</reference>
<dbReference type="PANTHER" id="PTHR10622">
    <property type="entry name" value="HET DOMAIN-CONTAINING PROTEIN"/>
    <property type="match status" value="1"/>
</dbReference>
<dbReference type="EMBL" id="LFJN01000012">
    <property type="protein sequence ID" value="KPI40361.1"/>
    <property type="molecule type" value="Genomic_DNA"/>
</dbReference>
<dbReference type="PROSITE" id="PS50088">
    <property type="entry name" value="ANK_REPEAT"/>
    <property type="match status" value="1"/>
</dbReference>
<keyword evidence="1" id="KW-0677">Repeat</keyword>
<dbReference type="InterPro" id="IPR036770">
    <property type="entry name" value="Ankyrin_rpt-contain_sf"/>
</dbReference>
<comment type="caution">
    <text evidence="6">The sequence shown here is derived from an EMBL/GenBank/DDBJ whole genome shotgun (WGS) entry which is preliminary data.</text>
</comment>
<dbReference type="Pfam" id="PF06985">
    <property type="entry name" value="HET"/>
    <property type="match status" value="1"/>
</dbReference>
<dbReference type="PANTHER" id="PTHR10622:SF10">
    <property type="entry name" value="HET DOMAIN-CONTAINING PROTEIN"/>
    <property type="match status" value="1"/>
</dbReference>
<dbReference type="SUPFAM" id="SSF48403">
    <property type="entry name" value="Ankyrin repeat"/>
    <property type="match status" value="1"/>
</dbReference>
<feature type="domain" description="Nephrocystin 3-like N-terminal" evidence="5">
    <location>
        <begin position="317"/>
        <end position="381"/>
    </location>
</feature>
<dbReference type="SMART" id="SM00248">
    <property type="entry name" value="ANK"/>
    <property type="match status" value="9"/>
</dbReference>
<dbReference type="VEuPathDB" id="FungiDB:AB675_7753"/>
<gene>
    <name evidence="6" type="ORF">AB675_7753</name>
</gene>
<evidence type="ECO:0000259" key="4">
    <source>
        <dbReference type="Pfam" id="PF06985"/>
    </source>
</evidence>
<keyword evidence="7" id="KW-1185">Reference proteome</keyword>
<feature type="repeat" description="ANK" evidence="2">
    <location>
        <begin position="848"/>
        <end position="880"/>
    </location>
</feature>
<evidence type="ECO:0000313" key="7">
    <source>
        <dbReference type="Proteomes" id="UP000038010"/>
    </source>
</evidence>
<dbReference type="RefSeq" id="XP_018000324.1">
    <property type="nucleotide sequence ID" value="XM_018148145.1"/>
</dbReference>
<evidence type="ECO:0000256" key="2">
    <source>
        <dbReference type="PROSITE-ProRule" id="PRU00023"/>
    </source>
</evidence>
<dbReference type="InterPro" id="IPR056884">
    <property type="entry name" value="NPHP3-like_N"/>
</dbReference>
<organism evidence="6 7">
    <name type="scientific">Cyphellophora attinorum</name>
    <dbReference type="NCBI Taxonomy" id="1664694"/>
    <lineage>
        <taxon>Eukaryota</taxon>
        <taxon>Fungi</taxon>
        <taxon>Dikarya</taxon>
        <taxon>Ascomycota</taxon>
        <taxon>Pezizomycotina</taxon>
        <taxon>Eurotiomycetes</taxon>
        <taxon>Chaetothyriomycetidae</taxon>
        <taxon>Chaetothyriales</taxon>
        <taxon>Cyphellophoraceae</taxon>
        <taxon>Cyphellophora</taxon>
    </lineage>
</organism>
<dbReference type="GeneID" id="28740025"/>
<sequence>MAIMRLLHVDDSGNIKLTQHDPRSPPPYAILSHTWSENDGDEVLYEDVQTDAWKRKKARYKIDFCAAQVKKDGLEYFWLDTCCINKGTDRNGTEVEAAITSMFRWYAASVKCYVLLCDVSSNKRNAEGLCDLRSSNFNKARWFTRGWTLQELLAPSCVEFFSREGGLIGTRASLKREIHRATGIPLTALDGAKLASFSIDERRQWAVFRKTKEPEDMAYCLAGLFNVYLKPHYGEDLENAWHRLQDEIKKRLGRYIDGLEPPVPLVSDEAPSVARGPDRPGTEHGSTAARRSLLLESLAFDDMDVRRDTHRSAHRATCKWLLRHEAFVQWSTSTHDRGDCNFLWIKGDPGVGKSIMMKHIFTDIKRRKSPNDIVVSFFFNAQLLDDIKTDTWTVDSVCEILYAATEKLRDRRLVCFIDALDECDEQEIRDMITFMEDLSMHSVESGTQFSICFASRHYPTIVVRYGSQIVLEDEPGHEEDIIQYVNKELKGGSGSAVQHIKDTILTKSNGVFLWVFLVVRKMNAILAQGRVKEAKKALHDTPEELDELFKQIIERDTVRRGDLLLSLMLIAFARRPLDREEFCHAIETWNEEDPSGLTGLDRDEFTADHMSLYVSSSTKGLAGLTTRKKSTVQFIHESVHDYLVKRNGLIKLWPGEINGDLFAFSHDQIKQCCAKYISSDLTGYVKGDRELPKAKSAEGRLLREKVTKAFPFLNYAVDNLWYHSNNAHADLSPQMAFLRSYPREQWLLAANVVQIHSTRRYSKNTSLLQILAANAAPKLIGLIGALGSPQWAGKYVAKRDRHPVFTAIEADCDEDVIVAITQYCSNFGTVDNGLDITTLAPLHTGNKEHRTALGYAAKKGWMTAVQSLLNAGVDVDHPARDSRTPTALFIACYNNRYQVVQALLSNGADPARTAKFYNVKTRYYLQDAHVLVVASFFGYAGIVRLLLKERDILDDDEIMLDAVQVAADRNHQEILDVLQEAITAVPADFGVTFGCAFTAALVQGNIEDVKILLNDSARQKIGQSHLQQALFDAARFGDVGVMHLLLDKEVDPNSVGFFHYESSGWLERREGFAVAAAIAHLHKEAAQVLVDHGATLEPDKFEFLIDAMLKESRKGNLAALELYLMYVPNNTRCHPGLALKFDIELQGSSSVRWIDVALVEAVNKGHTERVQLLVDGGADLTARHRHWGNVLVNAAYLGHVDIARVLLSAGADVHIRCLTSLAFGGLECTALEAVRYRIKNDATSWDREEILRMLIDAGGDADRRYPPAALSLVLKTRLRSMLGLASLLKLTRAVGLASDDVDLGTAVGTEDITLAADPDLRADFDYSPYFDFRAAADA</sequence>
<feature type="region of interest" description="Disordered" evidence="3">
    <location>
        <begin position="266"/>
        <end position="288"/>
    </location>
</feature>